<evidence type="ECO:0000256" key="7">
    <source>
        <dbReference type="SAM" id="Phobius"/>
    </source>
</evidence>
<feature type="transmembrane region" description="Helical" evidence="7">
    <location>
        <begin position="73"/>
        <end position="94"/>
    </location>
</feature>
<feature type="transmembrane region" description="Helical" evidence="7">
    <location>
        <begin position="44"/>
        <end position="67"/>
    </location>
</feature>
<keyword evidence="3" id="KW-0597">Phosphoprotein</keyword>
<keyword evidence="5 9" id="KW-0418">Kinase</keyword>
<dbReference type="Proteomes" id="UP000278222">
    <property type="component" value="Unassembled WGS sequence"/>
</dbReference>
<dbReference type="CDD" id="cd00082">
    <property type="entry name" value="HisKA"/>
    <property type="match status" value="1"/>
</dbReference>
<organism evidence="9 10">
    <name type="scientific">Stella humosa</name>
    <dbReference type="NCBI Taxonomy" id="94"/>
    <lineage>
        <taxon>Bacteria</taxon>
        <taxon>Pseudomonadati</taxon>
        <taxon>Pseudomonadota</taxon>
        <taxon>Alphaproteobacteria</taxon>
        <taxon>Rhodospirillales</taxon>
        <taxon>Stellaceae</taxon>
        <taxon>Stella</taxon>
    </lineage>
</organism>
<keyword evidence="4" id="KW-0808">Transferase</keyword>
<evidence type="ECO:0000256" key="6">
    <source>
        <dbReference type="ARBA" id="ARBA00023012"/>
    </source>
</evidence>
<evidence type="ECO:0000313" key="10">
    <source>
        <dbReference type="Proteomes" id="UP000278222"/>
    </source>
</evidence>
<name>A0A3N1KL21_9PROT</name>
<dbReference type="Gene3D" id="3.30.565.10">
    <property type="entry name" value="Histidine kinase-like ATPase, C-terminal domain"/>
    <property type="match status" value="1"/>
</dbReference>
<evidence type="ECO:0000256" key="4">
    <source>
        <dbReference type="ARBA" id="ARBA00022679"/>
    </source>
</evidence>
<evidence type="ECO:0000256" key="3">
    <source>
        <dbReference type="ARBA" id="ARBA00022553"/>
    </source>
</evidence>
<dbReference type="SMART" id="SM00388">
    <property type="entry name" value="HisKA"/>
    <property type="match status" value="1"/>
</dbReference>
<dbReference type="RefSeq" id="WP_123694717.1">
    <property type="nucleotide sequence ID" value="NZ_AP019700.1"/>
</dbReference>
<dbReference type="SMART" id="SM00387">
    <property type="entry name" value="HATPase_c"/>
    <property type="match status" value="1"/>
</dbReference>
<dbReference type="InterPro" id="IPR003661">
    <property type="entry name" value="HisK_dim/P_dom"/>
</dbReference>
<evidence type="ECO:0000313" key="9">
    <source>
        <dbReference type="EMBL" id="ROP81104.1"/>
    </source>
</evidence>
<keyword evidence="7" id="KW-0472">Membrane</keyword>
<protein>
    <recommendedName>
        <fullName evidence="2">histidine kinase</fullName>
        <ecNumber evidence="2">2.7.13.3</ecNumber>
    </recommendedName>
</protein>
<sequence>MTTIELSADEAPAGQVNPWLARFRDHGLEAEFRADHLPDQRRRAMIVVASATFAGTLNLVTELPLFLAGDRSLAGIVALRCLAFAIGVGVFLWLRREQRPLWLDIGLAAYGMTIVLLSQVLLATHPGIGIMGATSVACTVALIYFFAPLPFALVVLLTATMSFGGWIAWAWLRVPAPTPDDAYRLVLWLLVLNLVGLFGVNAGQRTLRALFWKQCELEAATRSLSIQRDQLERSFRREQATLGQYRQFAALIAHEFRNPLAIVKGKAQLLQLAARLRAPPDADALPAIERAVDRLDTLFNQWLASDQIEDGDIPFHIETVSVAGLMQQVLDTALPSARHPLALAPVDHRLAVQGDETLLRLAVLNLVDNAVKYSPAGGAIDMAVTAEDGSVTITVHDHGIGIDARHVARVFDKNFRVRPESDIPGSGLGLFLVRRIADLHGGNVTVETAPGAGSRFRLSLPAAAPA</sequence>
<dbReference type="EMBL" id="RJKX01000018">
    <property type="protein sequence ID" value="ROP81104.1"/>
    <property type="molecule type" value="Genomic_DNA"/>
</dbReference>
<evidence type="ECO:0000256" key="1">
    <source>
        <dbReference type="ARBA" id="ARBA00000085"/>
    </source>
</evidence>
<evidence type="ECO:0000256" key="5">
    <source>
        <dbReference type="ARBA" id="ARBA00022777"/>
    </source>
</evidence>
<feature type="domain" description="Histidine kinase" evidence="8">
    <location>
        <begin position="251"/>
        <end position="464"/>
    </location>
</feature>
<comment type="caution">
    <text evidence="9">The sequence shown here is derived from an EMBL/GenBank/DDBJ whole genome shotgun (WGS) entry which is preliminary data.</text>
</comment>
<dbReference type="InterPro" id="IPR003594">
    <property type="entry name" value="HATPase_dom"/>
</dbReference>
<dbReference type="InterPro" id="IPR050736">
    <property type="entry name" value="Sensor_HK_Regulatory"/>
</dbReference>
<feature type="transmembrane region" description="Helical" evidence="7">
    <location>
        <begin position="151"/>
        <end position="171"/>
    </location>
</feature>
<gene>
    <name evidence="9" type="ORF">EDC65_4959</name>
</gene>
<dbReference type="InterPro" id="IPR005467">
    <property type="entry name" value="His_kinase_dom"/>
</dbReference>
<feature type="transmembrane region" description="Helical" evidence="7">
    <location>
        <begin position="101"/>
        <end position="122"/>
    </location>
</feature>
<accession>A0A3N1KL21</accession>
<dbReference type="PRINTS" id="PR00344">
    <property type="entry name" value="BCTRLSENSOR"/>
</dbReference>
<dbReference type="PANTHER" id="PTHR43711:SF28">
    <property type="entry name" value="SENSOR HISTIDINE KINASE YXDK"/>
    <property type="match status" value="1"/>
</dbReference>
<dbReference type="Gene3D" id="1.10.287.130">
    <property type="match status" value="1"/>
</dbReference>
<feature type="transmembrane region" description="Helical" evidence="7">
    <location>
        <begin position="128"/>
        <end position="146"/>
    </location>
</feature>
<dbReference type="Pfam" id="PF00512">
    <property type="entry name" value="HisKA"/>
    <property type="match status" value="1"/>
</dbReference>
<dbReference type="OrthoDB" id="9806130at2"/>
<evidence type="ECO:0000256" key="2">
    <source>
        <dbReference type="ARBA" id="ARBA00012438"/>
    </source>
</evidence>
<dbReference type="AlphaFoldDB" id="A0A3N1KL21"/>
<proteinExistence type="predicted"/>
<dbReference type="PROSITE" id="PS50109">
    <property type="entry name" value="HIS_KIN"/>
    <property type="match status" value="1"/>
</dbReference>
<keyword evidence="7" id="KW-0812">Transmembrane</keyword>
<feature type="transmembrane region" description="Helical" evidence="7">
    <location>
        <begin position="183"/>
        <end position="203"/>
    </location>
</feature>
<keyword evidence="6" id="KW-0902">Two-component regulatory system</keyword>
<reference evidence="9 10" key="1">
    <citation type="submission" date="2018-11" db="EMBL/GenBank/DDBJ databases">
        <title>Genomic Encyclopedia of Type Strains, Phase IV (KMG-IV): sequencing the most valuable type-strain genomes for metagenomic binning, comparative biology and taxonomic classification.</title>
        <authorList>
            <person name="Goeker M."/>
        </authorList>
    </citation>
    <scope>NUCLEOTIDE SEQUENCE [LARGE SCALE GENOMIC DNA]</scope>
    <source>
        <strain evidence="9 10">DSM 5900</strain>
    </source>
</reference>
<dbReference type="InterPro" id="IPR004358">
    <property type="entry name" value="Sig_transdc_His_kin-like_C"/>
</dbReference>
<dbReference type="CDD" id="cd00075">
    <property type="entry name" value="HATPase"/>
    <property type="match status" value="1"/>
</dbReference>
<dbReference type="SUPFAM" id="SSF47384">
    <property type="entry name" value="Homodimeric domain of signal transducing histidine kinase"/>
    <property type="match status" value="1"/>
</dbReference>
<dbReference type="InterPro" id="IPR036890">
    <property type="entry name" value="HATPase_C_sf"/>
</dbReference>
<evidence type="ECO:0000259" key="8">
    <source>
        <dbReference type="PROSITE" id="PS50109"/>
    </source>
</evidence>
<comment type="catalytic activity">
    <reaction evidence="1">
        <text>ATP + protein L-histidine = ADP + protein N-phospho-L-histidine.</text>
        <dbReference type="EC" id="2.7.13.3"/>
    </reaction>
</comment>
<dbReference type="Pfam" id="PF02518">
    <property type="entry name" value="HATPase_c"/>
    <property type="match status" value="1"/>
</dbReference>
<dbReference type="InterPro" id="IPR036097">
    <property type="entry name" value="HisK_dim/P_sf"/>
</dbReference>
<dbReference type="SUPFAM" id="SSF55874">
    <property type="entry name" value="ATPase domain of HSP90 chaperone/DNA topoisomerase II/histidine kinase"/>
    <property type="match status" value="1"/>
</dbReference>
<dbReference type="EC" id="2.7.13.3" evidence="2"/>
<keyword evidence="10" id="KW-1185">Reference proteome</keyword>
<keyword evidence="7" id="KW-1133">Transmembrane helix</keyword>
<dbReference type="GO" id="GO:0000155">
    <property type="term" value="F:phosphorelay sensor kinase activity"/>
    <property type="evidence" value="ECO:0007669"/>
    <property type="project" value="InterPro"/>
</dbReference>
<dbReference type="PANTHER" id="PTHR43711">
    <property type="entry name" value="TWO-COMPONENT HISTIDINE KINASE"/>
    <property type="match status" value="1"/>
</dbReference>